<dbReference type="EMBL" id="LK032170">
    <property type="protein sequence ID" value="CDY25184.1"/>
    <property type="molecule type" value="Genomic_DNA"/>
</dbReference>
<reference evidence="2" key="3">
    <citation type="submission" date="2021-01" db="EMBL/GenBank/DDBJ databases">
        <authorList>
            <consortium name="Genoscope - CEA"/>
            <person name="William W."/>
        </authorList>
    </citation>
    <scope>NUCLEOTIDE SEQUENCE</scope>
</reference>
<evidence type="ECO:0000313" key="2">
    <source>
        <dbReference type="EMBL" id="CAF2081483.1"/>
    </source>
</evidence>
<keyword evidence="1" id="KW-0812">Transmembrane</keyword>
<dbReference type="Gramene" id="CDY25184">
    <property type="protein sequence ID" value="CDY25184"/>
    <property type="gene ID" value="GSBRNA2T00029131001"/>
</dbReference>
<keyword evidence="1" id="KW-0472">Membrane</keyword>
<dbReference type="STRING" id="3708.A0A078GIT7"/>
<reference evidence="3" key="2">
    <citation type="submission" date="2014-06" db="EMBL/GenBank/DDBJ databases">
        <authorList>
            <person name="Genoscope - CEA"/>
        </authorList>
    </citation>
    <scope>NUCLEOTIDE SEQUENCE</scope>
</reference>
<protein>
    <submittedName>
        <fullName evidence="2">(rape) hypothetical protein</fullName>
    </submittedName>
    <submittedName>
        <fullName evidence="3">BnaC06g04090D protein</fullName>
    </submittedName>
</protein>
<dbReference type="EMBL" id="HG994360">
    <property type="protein sequence ID" value="CAF2081483.1"/>
    <property type="molecule type" value="Genomic_DNA"/>
</dbReference>
<sequence length="116" mass="12786">MLCACYHQPLPASTSVLNNRHAKQTESLGRKQVFLFLSSSPSTSSLRGHQWQICNYPKVGLRLKPKASVVPPSESGDITTFLLVSVAMISMYLVANFVVPSLLFKSLQGEEEEDSD</sequence>
<dbReference type="AlphaFoldDB" id="A0A078GIT7"/>
<evidence type="ECO:0000313" key="4">
    <source>
        <dbReference type="Proteomes" id="UP000028999"/>
    </source>
</evidence>
<accession>A0A078GIT7</accession>
<keyword evidence="1" id="KW-1133">Transmembrane helix</keyword>
<name>A0A078GIT7_BRANA</name>
<keyword evidence="4" id="KW-1185">Reference proteome</keyword>
<organism evidence="3 4">
    <name type="scientific">Brassica napus</name>
    <name type="common">Rape</name>
    <dbReference type="NCBI Taxonomy" id="3708"/>
    <lineage>
        <taxon>Eukaryota</taxon>
        <taxon>Viridiplantae</taxon>
        <taxon>Streptophyta</taxon>
        <taxon>Embryophyta</taxon>
        <taxon>Tracheophyta</taxon>
        <taxon>Spermatophyta</taxon>
        <taxon>Magnoliopsida</taxon>
        <taxon>eudicotyledons</taxon>
        <taxon>Gunneridae</taxon>
        <taxon>Pentapetalae</taxon>
        <taxon>rosids</taxon>
        <taxon>malvids</taxon>
        <taxon>Brassicales</taxon>
        <taxon>Brassicaceae</taxon>
        <taxon>Brassiceae</taxon>
        <taxon>Brassica</taxon>
    </lineage>
</organism>
<dbReference type="Proteomes" id="UP001295469">
    <property type="component" value="Chromosome A06"/>
</dbReference>
<dbReference type="OrthoDB" id="1932652at2759"/>
<proteinExistence type="predicted"/>
<reference evidence="3 4" key="1">
    <citation type="journal article" date="2014" name="Science">
        <title>Plant genetics. Early allopolyploid evolution in the post-Neolithic Brassica napus oilseed genome.</title>
        <authorList>
            <person name="Chalhoub B."/>
            <person name="Denoeud F."/>
            <person name="Liu S."/>
            <person name="Parkin I.A."/>
            <person name="Tang H."/>
            <person name="Wang X."/>
            <person name="Chiquet J."/>
            <person name="Belcram H."/>
            <person name="Tong C."/>
            <person name="Samans B."/>
            <person name="Correa M."/>
            <person name="Da Silva C."/>
            <person name="Just J."/>
            <person name="Falentin C."/>
            <person name="Koh C.S."/>
            <person name="Le Clainche I."/>
            <person name="Bernard M."/>
            <person name="Bento P."/>
            <person name="Noel B."/>
            <person name="Labadie K."/>
            <person name="Alberti A."/>
            <person name="Charles M."/>
            <person name="Arnaud D."/>
            <person name="Guo H."/>
            <person name="Daviaud C."/>
            <person name="Alamery S."/>
            <person name="Jabbari K."/>
            <person name="Zhao M."/>
            <person name="Edger P.P."/>
            <person name="Chelaifa H."/>
            <person name="Tack D."/>
            <person name="Lassalle G."/>
            <person name="Mestiri I."/>
            <person name="Schnel N."/>
            <person name="Le Paslier M.C."/>
            <person name="Fan G."/>
            <person name="Renault V."/>
            <person name="Bayer P.E."/>
            <person name="Golicz A.A."/>
            <person name="Manoli S."/>
            <person name="Lee T.H."/>
            <person name="Thi V.H."/>
            <person name="Chalabi S."/>
            <person name="Hu Q."/>
            <person name="Fan C."/>
            <person name="Tollenaere R."/>
            <person name="Lu Y."/>
            <person name="Battail C."/>
            <person name="Shen J."/>
            <person name="Sidebottom C.H."/>
            <person name="Wang X."/>
            <person name="Canaguier A."/>
            <person name="Chauveau A."/>
            <person name="Berard A."/>
            <person name="Deniot G."/>
            <person name="Guan M."/>
            <person name="Liu Z."/>
            <person name="Sun F."/>
            <person name="Lim Y.P."/>
            <person name="Lyons E."/>
            <person name="Town C.D."/>
            <person name="Bancroft I."/>
            <person name="Wang X."/>
            <person name="Meng J."/>
            <person name="Ma J."/>
            <person name="Pires J.C."/>
            <person name="King G.J."/>
            <person name="Brunel D."/>
            <person name="Delourme R."/>
            <person name="Renard M."/>
            <person name="Aury J.M."/>
            <person name="Adams K.L."/>
            <person name="Batley J."/>
            <person name="Snowdon R.J."/>
            <person name="Tost J."/>
            <person name="Edwards D."/>
            <person name="Zhou Y."/>
            <person name="Hua W."/>
            <person name="Sharpe A.G."/>
            <person name="Paterson A.H."/>
            <person name="Guan C."/>
            <person name="Wincker P."/>
        </authorList>
    </citation>
    <scope>NUCLEOTIDE SEQUENCE [LARGE SCALE GENOMIC DNA]</scope>
    <source>
        <strain evidence="4">cv. Darmor-bzh</strain>
    </source>
</reference>
<evidence type="ECO:0000313" key="3">
    <source>
        <dbReference type="EMBL" id="CDY25184.1"/>
    </source>
</evidence>
<dbReference type="Proteomes" id="UP000028999">
    <property type="component" value="Unassembled WGS sequence"/>
</dbReference>
<dbReference type="PANTHER" id="PTHR37196:SF2">
    <property type="entry name" value="TRANSMEMBRANE PROTEIN"/>
    <property type="match status" value="1"/>
</dbReference>
<evidence type="ECO:0000256" key="1">
    <source>
        <dbReference type="SAM" id="Phobius"/>
    </source>
</evidence>
<gene>
    <name evidence="3" type="primary">BnaC06g04090D</name>
    <name evidence="2" type="ORF">DARMORV10_A06P02880.1</name>
    <name evidence="3" type="ORF">GSBRNA2T00029131001</name>
</gene>
<feature type="transmembrane region" description="Helical" evidence="1">
    <location>
        <begin position="78"/>
        <end position="99"/>
    </location>
</feature>
<dbReference type="PaxDb" id="3708-A0A078GIT7"/>
<dbReference type="PANTHER" id="PTHR37196">
    <property type="entry name" value="TRANSMEMBRANE PROTEIN"/>
    <property type="match status" value="1"/>
</dbReference>